<feature type="domain" description="G-protein coupled receptors family 1 profile" evidence="10">
    <location>
        <begin position="41"/>
        <end position="303"/>
    </location>
</feature>
<evidence type="ECO:0000256" key="8">
    <source>
        <dbReference type="RuleBase" id="RU000688"/>
    </source>
</evidence>
<sequence>MENEIEISFYYSYNGTIAFFEVQHNVATAILSLIAIIGVTGNFFVLMILAQNHQTQKANILIGGLALADLLYLSLCVPIQIHLLRNNHIWYHGETLCRLNNCLPIALQTAAIYSLVALSANRFNTVVKLTPTSKGCLGGNVYLQVVAVWAASGLTSLAGIFGSSLIEKYEGVTICSFMHFEETNLDFINAFSHFIILFAIPLVIIFVYYSRLAWHLYRSIQTLPDDGYLARHNQIIARRRLAVVVLALVIVFVICWLPYHIAQLLTSLSRYSHTYVDPNVILGIMDVLEPLTYAKSALNPLVLFTMSSFFRQRLKTICRCRKPRKQPTYTCMNSKHAASQRTRYTAVSSPL</sequence>
<evidence type="ECO:0000256" key="5">
    <source>
        <dbReference type="ARBA" id="ARBA00023136"/>
    </source>
</evidence>
<dbReference type="PRINTS" id="PR00237">
    <property type="entry name" value="GPCRRHODOPSN"/>
</dbReference>
<feature type="transmembrane region" description="Helical" evidence="9">
    <location>
        <begin position="241"/>
        <end position="261"/>
    </location>
</feature>
<name>A0A9Q0YNC7_HOLLE</name>
<organism evidence="11 12">
    <name type="scientific">Holothuria leucospilota</name>
    <name type="common">Black long sea cucumber</name>
    <name type="synonym">Mertensiothuria leucospilota</name>
    <dbReference type="NCBI Taxonomy" id="206669"/>
    <lineage>
        <taxon>Eukaryota</taxon>
        <taxon>Metazoa</taxon>
        <taxon>Echinodermata</taxon>
        <taxon>Eleutherozoa</taxon>
        <taxon>Echinozoa</taxon>
        <taxon>Holothuroidea</taxon>
        <taxon>Aspidochirotacea</taxon>
        <taxon>Aspidochirotida</taxon>
        <taxon>Holothuriidae</taxon>
        <taxon>Holothuria</taxon>
    </lineage>
</organism>
<dbReference type="GO" id="GO:0005886">
    <property type="term" value="C:plasma membrane"/>
    <property type="evidence" value="ECO:0007669"/>
    <property type="project" value="TreeGrafter"/>
</dbReference>
<gene>
    <name evidence="11" type="ORF">HOLleu_33214</name>
</gene>
<dbReference type="Proteomes" id="UP001152320">
    <property type="component" value="Chromosome 17"/>
</dbReference>
<dbReference type="CDD" id="cd00637">
    <property type="entry name" value="7tm_classA_rhodopsin-like"/>
    <property type="match status" value="1"/>
</dbReference>
<dbReference type="GO" id="GO:0008188">
    <property type="term" value="F:neuropeptide receptor activity"/>
    <property type="evidence" value="ECO:0007669"/>
    <property type="project" value="TreeGrafter"/>
</dbReference>
<dbReference type="Gene3D" id="1.20.1070.10">
    <property type="entry name" value="Rhodopsin 7-helix transmembrane proteins"/>
    <property type="match status" value="1"/>
</dbReference>
<evidence type="ECO:0000256" key="7">
    <source>
        <dbReference type="ARBA" id="ARBA00023224"/>
    </source>
</evidence>
<dbReference type="EMBL" id="JAIZAY010000017">
    <property type="protein sequence ID" value="KAJ8025613.1"/>
    <property type="molecule type" value="Genomic_DNA"/>
</dbReference>
<protein>
    <submittedName>
        <fullName evidence="11">Bombesin receptor subtype-3</fullName>
    </submittedName>
</protein>
<evidence type="ECO:0000256" key="6">
    <source>
        <dbReference type="ARBA" id="ARBA00023170"/>
    </source>
</evidence>
<feature type="transmembrane region" description="Helical" evidence="9">
    <location>
        <begin position="61"/>
        <end position="83"/>
    </location>
</feature>
<dbReference type="OrthoDB" id="10049706at2759"/>
<dbReference type="SUPFAM" id="SSF81321">
    <property type="entry name" value="Family A G protein-coupled receptor-like"/>
    <property type="match status" value="1"/>
</dbReference>
<comment type="caution">
    <text evidence="11">The sequence shown here is derived from an EMBL/GenBank/DDBJ whole genome shotgun (WGS) entry which is preliminary data.</text>
</comment>
<dbReference type="PROSITE" id="PS00237">
    <property type="entry name" value="G_PROTEIN_RECEP_F1_1"/>
    <property type="match status" value="1"/>
</dbReference>
<dbReference type="PROSITE" id="PS50262">
    <property type="entry name" value="G_PROTEIN_RECEP_F1_2"/>
    <property type="match status" value="1"/>
</dbReference>
<evidence type="ECO:0000256" key="9">
    <source>
        <dbReference type="SAM" id="Phobius"/>
    </source>
</evidence>
<dbReference type="InterPro" id="IPR017452">
    <property type="entry name" value="GPCR_Rhodpsn_7TM"/>
</dbReference>
<dbReference type="PANTHER" id="PTHR45695">
    <property type="entry name" value="LEUCOKININ RECEPTOR-RELATED"/>
    <property type="match status" value="1"/>
</dbReference>
<dbReference type="AlphaFoldDB" id="A0A9Q0YNC7"/>
<evidence type="ECO:0000259" key="10">
    <source>
        <dbReference type="PROSITE" id="PS50262"/>
    </source>
</evidence>
<feature type="transmembrane region" description="Helical" evidence="9">
    <location>
        <begin position="141"/>
        <end position="161"/>
    </location>
</feature>
<comment type="subcellular location">
    <subcellularLocation>
        <location evidence="1">Membrane</location>
        <topology evidence="1">Multi-pass membrane protein</topology>
    </subcellularLocation>
</comment>
<keyword evidence="6 8" id="KW-0675">Receptor</keyword>
<keyword evidence="4 8" id="KW-0297">G-protein coupled receptor</keyword>
<keyword evidence="5 9" id="KW-0472">Membrane</keyword>
<dbReference type="Pfam" id="PF00001">
    <property type="entry name" value="7tm_1"/>
    <property type="match status" value="1"/>
</dbReference>
<dbReference type="InterPro" id="IPR000276">
    <property type="entry name" value="GPCR_Rhodpsn"/>
</dbReference>
<evidence type="ECO:0000313" key="11">
    <source>
        <dbReference type="EMBL" id="KAJ8025613.1"/>
    </source>
</evidence>
<feature type="transmembrane region" description="Helical" evidence="9">
    <location>
        <begin position="29"/>
        <end position="49"/>
    </location>
</feature>
<proteinExistence type="inferred from homology"/>
<evidence type="ECO:0000256" key="1">
    <source>
        <dbReference type="ARBA" id="ARBA00004141"/>
    </source>
</evidence>
<reference evidence="11" key="1">
    <citation type="submission" date="2021-10" db="EMBL/GenBank/DDBJ databases">
        <title>Tropical sea cucumber genome reveals ecological adaptation and Cuvierian tubules defense mechanism.</title>
        <authorList>
            <person name="Chen T."/>
        </authorList>
    </citation>
    <scope>NUCLEOTIDE SEQUENCE</scope>
    <source>
        <strain evidence="11">Nanhai2018</strain>
        <tissue evidence="11">Muscle</tissue>
    </source>
</reference>
<feature type="transmembrane region" description="Helical" evidence="9">
    <location>
        <begin position="187"/>
        <end position="209"/>
    </location>
</feature>
<feature type="transmembrane region" description="Helical" evidence="9">
    <location>
        <begin position="103"/>
        <end position="120"/>
    </location>
</feature>
<evidence type="ECO:0000313" key="12">
    <source>
        <dbReference type="Proteomes" id="UP001152320"/>
    </source>
</evidence>
<accession>A0A9Q0YNC7</accession>
<evidence type="ECO:0000256" key="4">
    <source>
        <dbReference type="ARBA" id="ARBA00023040"/>
    </source>
</evidence>
<evidence type="ECO:0000256" key="2">
    <source>
        <dbReference type="ARBA" id="ARBA00022692"/>
    </source>
</evidence>
<evidence type="ECO:0000256" key="3">
    <source>
        <dbReference type="ARBA" id="ARBA00022989"/>
    </source>
</evidence>
<keyword evidence="7 8" id="KW-0807">Transducer</keyword>
<keyword evidence="12" id="KW-1185">Reference proteome</keyword>
<dbReference type="PANTHER" id="PTHR45695:SF26">
    <property type="entry name" value="NEUROPEPTIDE CCHAMIDE-1 RECEPTOR"/>
    <property type="match status" value="1"/>
</dbReference>
<keyword evidence="3 9" id="KW-1133">Transmembrane helix</keyword>
<keyword evidence="2 8" id="KW-0812">Transmembrane</keyword>
<comment type="similarity">
    <text evidence="8">Belongs to the G-protein coupled receptor 1 family.</text>
</comment>